<dbReference type="GO" id="GO:0005975">
    <property type="term" value="P:carbohydrate metabolic process"/>
    <property type="evidence" value="ECO:0007669"/>
    <property type="project" value="InterPro"/>
</dbReference>
<dbReference type="SMART" id="SM00636">
    <property type="entry name" value="Glyco_18"/>
    <property type="match status" value="1"/>
</dbReference>
<reference evidence="4" key="2">
    <citation type="submission" date="2015-01" db="EMBL/GenBank/DDBJ databases">
        <title>Evolutionary Origins and Diversification of the Mycorrhizal Mutualists.</title>
        <authorList>
            <consortium name="DOE Joint Genome Institute"/>
            <consortium name="Mycorrhizal Genomics Consortium"/>
            <person name="Kohler A."/>
            <person name="Kuo A."/>
            <person name="Nagy L.G."/>
            <person name="Floudas D."/>
            <person name="Copeland A."/>
            <person name="Barry K.W."/>
            <person name="Cichocki N."/>
            <person name="Veneault-Fourrey C."/>
            <person name="LaButti K."/>
            <person name="Lindquist E.A."/>
            <person name="Lipzen A."/>
            <person name="Lundell T."/>
            <person name="Morin E."/>
            <person name="Murat C."/>
            <person name="Riley R."/>
            <person name="Ohm R."/>
            <person name="Sun H."/>
            <person name="Tunlid A."/>
            <person name="Henrissat B."/>
            <person name="Grigoriev I.V."/>
            <person name="Hibbett D.S."/>
            <person name="Martin F."/>
        </authorList>
    </citation>
    <scope>NUCLEOTIDE SEQUENCE [LARGE SCALE GENOMIC DNA]</scope>
    <source>
        <strain evidence="4">Ve08.2h10</strain>
    </source>
</reference>
<keyword evidence="4" id="KW-1185">Reference proteome</keyword>
<dbReference type="AlphaFoldDB" id="A0A0D0CZ85"/>
<organism evidence="3 4">
    <name type="scientific">Paxillus rubicundulus Ve08.2h10</name>
    <dbReference type="NCBI Taxonomy" id="930991"/>
    <lineage>
        <taxon>Eukaryota</taxon>
        <taxon>Fungi</taxon>
        <taxon>Dikarya</taxon>
        <taxon>Basidiomycota</taxon>
        <taxon>Agaricomycotina</taxon>
        <taxon>Agaricomycetes</taxon>
        <taxon>Agaricomycetidae</taxon>
        <taxon>Boletales</taxon>
        <taxon>Paxilineae</taxon>
        <taxon>Paxillaceae</taxon>
        <taxon>Paxillus</taxon>
    </lineage>
</organism>
<dbReference type="InterPro" id="IPR017853">
    <property type="entry name" value="GH"/>
</dbReference>
<evidence type="ECO:0000256" key="1">
    <source>
        <dbReference type="SAM" id="SignalP"/>
    </source>
</evidence>
<feature type="non-terminal residue" evidence="3">
    <location>
        <position position="404"/>
    </location>
</feature>
<dbReference type="SUPFAM" id="SSF51445">
    <property type="entry name" value="(Trans)glycosidases"/>
    <property type="match status" value="1"/>
</dbReference>
<dbReference type="PROSITE" id="PS51910">
    <property type="entry name" value="GH18_2"/>
    <property type="match status" value="1"/>
</dbReference>
<dbReference type="PANTHER" id="PTHR11177:SF317">
    <property type="entry name" value="CHITINASE 12-RELATED"/>
    <property type="match status" value="1"/>
</dbReference>
<dbReference type="OrthoDB" id="76388at2759"/>
<reference evidence="3 4" key="1">
    <citation type="submission" date="2014-04" db="EMBL/GenBank/DDBJ databases">
        <authorList>
            <consortium name="DOE Joint Genome Institute"/>
            <person name="Kuo A."/>
            <person name="Kohler A."/>
            <person name="Jargeat P."/>
            <person name="Nagy L.G."/>
            <person name="Floudas D."/>
            <person name="Copeland A."/>
            <person name="Barry K.W."/>
            <person name="Cichocki N."/>
            <person name="Veneault-Fourrey C."/>
            <person name="LaButti K."/>
            <person name="Lindquist E.A."/>
            <person name="Lipzen A."/>
            <person name="Lundell T."/>
            <person name="Morin E."/>
            <person name="Murat C."/>
            <person name="Sun H."/>
            <person name="Tunlid A."/>
            <person name="Henrissat B."/>
            <person name="Grigoriev I.V."/>
            <person name="Hibbett D.S."/>
            <person name="Martin F."/>
            <person name="Nordberg H.P."/>
            <person name="Cantor M.N."/>
            <person name="Hua S.X."/>
        </authorList>
    </citation>
    <scope>NUCLEOTIDE SEQUENCE [LARGE SCALE GENOMIC DNA]</scope>
    <source>
        <strain evidence="3 4">Ve08.2h10</strain>
    </source>
</reference>
<feature type="signal peptide" evidence="1">
    <location>
        <begin position="1"/>
        <end position="15"/>
    </location>
</feature>
<accession>A0A0D0CZ85</accession>
<name>A0A0D0CZ85_9AGAM</name>
<dbReference type="GO" id="GO:0006032">
    <property type="term" value="P:chitin catabolic process"/>
    <property type="evidence" value="ECO:0007669"/>
    <property type="project" value="TreeGrafter"/>
</dbReference>
<protein>
    <submittedName>
        <fullName evidence="3">Glycoside hydrolase family 18 protein</fullName>
    </submittedName>
</protein>
<dbReference type="STRING" id="930991.A0A0D0CZ85"/>
<evidence type="ECO:0000313" key="3">
    <source>
        <dbReference type="EMBL" id="KIK76576.1"/>
    </source>
</evidence>
<dbReference type="PANTHER" id="PTHR11177">
    <property type="entry name" value="CHITINASE"/>
    <property type="match status" value="1"/>
</dbReference>
<dbReference type="Pfam" id="PF00704">
    <property type="entry name" value="Glyco_hydro_18"/>
    <property type="match status" value="1"/>
</dbReference>
<proteinExistence type="predicted"/>
<dbReference type="Gene3D" id="3.20.20.80">
    <property type="entry name" value="Glycosidases"/>
    <property type="match status" value="1"/>
</dbReference>
<dbReference type="HOGENOM" id="CLU_002833_6_1_1"/>
<gene>
    <name evidence="3" type="ORF">PAXRUDRAFT_781161</name>
</gene>
<keyword evidence="3" id="KW-0378">Hydrolase</keyword>
<dbReference type="InterPro" id="IPR050314">
    <property type="entry name" value="Glycosyl_Hydrlase_18"/>
</dbReference>
<dbReference type="InterPro" id="IPR011583">
    <property type="entry name" value="Chitinase_II/V-like_cat"/>
</dbReference>
<dbReference type="InParanoid" id="A0A0D0CZ85"/>
<keyword evidence="1" id="KW-0732">Signal</keyword>
<dbReference type="GO" id="GO:0005576">
    <property type="term" value="C:extracellular region"/>
    <property type="evidence" value="ECO:0007669"/>
    <property type="project" value="TreeGrafter"/>
</dbReference>
<dbReference type="GO" id="GO:0008061">
    <property type="term" value="F:chitin binding"/>
    <property type="evidence" value="ECO:0007669"/>
    <property type="project" value="InterPro"/>
</dbReference>
<feature type="domain" description="GH18" evidence="2">
    <location>
        <begin position="32"/>
        <end position="404"/>
    </location>
</feature>
<feature type="chain" id="PRO_5012316927" evidence="1">
    <location>
        <begin position="16"/>
        <end position="404"/>
    </location>
</feature>
<evidence type="ECO:0000313" key="4">
    <source>
        <dbReference type="Proteomes" id="UP000054538"/>
    </source>
</evidence>
<evidence type="ECO:0000259" key="2">
    <source>
        <dbReference type="PROSITE" id="PS51910"/>
    </source>
</evidence>
<dbReference type="InterPro" id="IPR001223">
    <property type="entry name" value="Glyco_hydro18_cat"/>
</dbReference>
<dbReference type="Proteomes" id="UP000054538">
    <property type="component" value="Unassembled WGS sequence"/>
</dbReference>
<dbReference type="GO" id="GO:0004568">
    <property type="term" value="F:chitinase activity"/>
    <property type="evidence" value="ECO:0007669"/>
    <property type="project" value="TreeGrafter"/>
</dbReference>
<sequence>FLLLTLSFALPRASAQLHRVLHQRETTPHTQPVAAAWYAVGRHATEGFPLSDANWDKYDTLIYSYLETTPSVHDLTLDGSNPLVFPRFVSEAHKHGVAAHVAFGGWTGGRWFSSNLATPENRTAFAKTVIDFAQQYGIDGVEFDWLYPNSRCFGCNTMSANDTQIFLSFLQELRKDPVGAKLTVSAATYVLPFNDATGNPSTDLTGFAEVLDYITIINYDAFGWWSATVGPNAPLNDACTPPDDRAGSAVSSVKTWNDAGIPFNKIILGVPAYGHGFPVSPSDAFFRGSKTELATFPKFNAPKLTIGDAWDDTGRVNVCGVYEGPRDYWEFWSLVDGGILTSKGDLAQRLYYCYDPCSQIPCVYNETSQLICRFIYRQGTLHQGDRCPRLCDVGSRGWLRQYPS</sequence>
<dbReference type="EMBL" id="KN827405">
    <property type="protein sequence ID" value="KIK76576.1"/>
    <property type="molecule type" value="Genomic_DNA"/>
</dbReference>